<name>A0AAE0EVU0_9CHLO</name>
<feature type="compositionally biased region" description="Polar residues" evidence="1">
    <location>
        <begin position="483"/>
        <end position="513"/>
    </location>
</feature>
<dbReference type="EMBL" id="LGRX02033250">
    <property type="protein sequence ID" value="KAK3242049.1"/>
    <property type="molecule type" value="Genomic_DNA"/>
</dbReference>
<protein>
    <submittedName>
        <fullName evidence="3">Uncharacterized protein</fullName>
    </submittedName>
</protein>
<evidence type="ECO:0000256" key="1">
    <source>
        <dbReference type="SAM" id="MobiDB-lite"/>
    </source>
</evidence>
<keyword evidence="2" id="KW-0472">Membrane</keyword>
<feature type="transmembrane region" description="Helical" evidence="2">
    <location>
        <begin position="429"/>
        <end position="448"/>
    </location>
</feature>
<dbReference type="AlphaFoldDB" id="A0AAE0EVU0"/>
<proteinExistence type="predicted"/>
<feature type="compositionally biased region" description="Polar residues" evidence="1">
    <location>
        <begin position="527"/>
        <end position="553"/>
    </location>
</feature>
<evidence type="ECO:0000313" key="3">
    <source>
        <dbReference type="EMBL" id="KAK3242049.1"/>
    </source>
</evidence>
<dbReference type="Proteomes" id="UP001190700">
    <property type="component" value="Unassembled WGS sequence"/>
</dbReference>
<feature type="region of interest" description="Disordered" evidence="1">
    <location>
        <begin position="478"/>
        <end position="559"/>
    </location>
</feature>
<comment type="caution">
    <text evidence="3">The sequence shown here is derived from an EMBL/GenBank/DDBJ whole genome shotgun (WGS) entry which is preliminary data.</text>
</comment>
<evidence type="ECO:0000256" key="2">
    <source>
        <dbReference type="SAM" id="Phobius"/>
    </source>
</evidence>
<reference evidence="3 4" key="1">
    <citation type="journal article" date="2015" name="Genome Biol. Evol.">
        <title>Comparative Genomics of a Bacterivorous Green Alga Reveals Evolutionary Causalities and Consequences of Phago-Mixotrophic Mode of Nutrition.</title>
        <authorList>
            <person name="Burns J.A."/>
            <person name="Paasch A."/>
            <person name="Narechania A."/>
            <person name="Kim E."/>
        </authorList>
    </citation>
    <scope>NUCLEOTIDE SEQUENCE [LARGE SCALE GENOMIC DNA]</scope>
    <source>
        <strain evidence="3 4">PLY_AMNH</strain>
    </source>
</reference>
<feature type="transmembrane region" description="Helical" evidence="2">
    <location>
        <begin position="20"/>
        <end position="43"/>
    </location>
</feature>
<keyword evidence="4" id="KW-1185">Reference proteome</keyword>
<feature type="transmembrane region" description="Helical" evidence="2">
    <location>
        <begin position="123"/>
        <end position="141"/>
    </location>
</feature>
<accession>A0AAE0EVU0</accession>
<feature type="transmembrane region" description="Helical" evidence="2">
    <location>
        <begin position="162"/>
        <end position="184"/>
    </location>
</feature>
<feature type="transmembrane region" description="Helical" evidence="2">
    <location>
        <begin position="190"/>
        <end position="210"/>
    </location>
</feature>
<sequence>MAAFEIILMSENLGYSTTVASLNVTAIEVVVEFFGSMLTPILSTLLHKGGAVTSRQLAMLALKAYCLSTLFGLVAYSVLFPVMWALDLETLNMLIVLYVVQAFQYPFLNQVGDAATEMAKPHWLQTFSGATLMFPGFYVNGGADTASRTKYNVVSETNPNTLSLFLTLSKFLLTGLLTVVYLAAKNDATMRYGMMVSCSAVSSFVTIIIWRNLDSLTAGIREENLEKEVQLEASSRWQRLSGAEIPLVLFNILVFAVPQQAYAALTTVLLLGLSTVASLCFTFSAVVAVVASLCHKIRSSNADTAMSEASEAQMANSAPASRGGTTGSSPVKEWVITTEVLLVLLAFASVGVFLFSDWLLVIVIVPLIVYYFLIKHLQARYESFLMVYSEVRSSVILYWINMLQVIVTGPVWVLNKYATEITDDEKKQAALVLASTVCCFLFTVLYFAGIDPLVPTSYNLREMVLHYTLRAERQAKAERENRANSLVEQSQTLSKSCRNLSPGQSVNESTHNTPFDMDSVNDKSAEAFNQSSESSQYSLGENENELQSPGNSRTVRDSEISHSSQFYHCEVPVPSNLQFVKLESDSAPATLESEYNPLYDKTTELAMEAKGKNSLATSVLTMQ</sequence>
<evidence type="ECO:0000313" key="4">
    <source>
        <dbReference type="Proteomes" id="UP001190700"/>
    </source>
</evidence>
<keyword evidence="2" id="KW-0812">Transmembrane</keyword>
<feature type="transmembrane region" description="Helical" evidence="2">
    <location>
        <begin position="358"/>
        <end position="374"/>
    </location>
</feature>
<feature type="transmembrane region" description="Helical" evidence="2">
    <location>
        <begin position="334"/>
        <end position="352"/>
    </location>
</feature>
<feature type="transmembrane region" description="Helical" evidence="2">
    <location>
        <begin position="64"/>
        <end position="86"/>
    </location>
</feature>
<feature type="transmembrane region" description="Helical" evidence="2">
    <location>
        <begin position="268"/>
        <end position="291"/>
    </location>
</feature>
<keyword evidence="2" id="KW-1133">Transmembrane helix</keyword>
<gene>
    <name evidence="3" type="ORF">CYMTET_48242</name>
</gene>
<organism evidence="3 4">
    <name type="scientific">Cymbomonas tetramitiformis</name>
    <dbReference type="NCBI Taxonomy" id="36881"/>
    <lineage>
        <taxon>Eukaryota</taxon>
        <taxon>Viridiplantae</taxon>
        <taxon>Chlorophyta</taxon>
        <taxon>Pyramimonadophyceae</taxon>
        <taxon>Pyramimonadales</taxon>
        <taxon>Pyramimonadaceae</taxon>
        <taxon>Cymbomonas</taxon>
    </lineage>
</organism>
<feature type="transmembrane region" description="Helical" evidence="2">
    <location>
        <begin position="395"/>
        <end position="414"/>
    </location>
</feature>